<evidence type="ECO:0000256" key="4">
    <source>
        <dbReference type="ARBA" id="ARBA00022771"/>
    </source>
</evidence>
<dbReference type="InterPro" id="IPR036020">
    <property type="entry name" value="WW_dom_sf"/>
</dbReference>
<dbReference type="GO" id="GO:0060090">
    <property type="term" value="F:molecular adaptor activity"/>
    <property type="evidence" value="ECO:0007669"/>
    <property type="project" value="InterPro"/>
</dbReference>
<evidence type="ECO:0000259" key="8">
    <source>
        <dbReference type="PROSITE" id="PS50020"/>
    </source>
</evidence>
<dbReference type="EMBL" id="HE573027">
    <property type="protein sequence ID" value="CCC54091.1"/>
    <property type="molecule type" value="Genomic_DNA"/>
</dbReference>
<reference evidence="10" key="1">
    <citation type="journal article" date="2012" name="Proc. Natl. Acad. Sci. U.S.A.">
        <title>Antigenic diversity is generated by distinct evolutionary mechanisms in African trypanosome species.</title>
        <authorList>
            <person name="Jackson A.P."/>
            <person name="Berry A."/>
            <person name="Aslett M."/>
            <person name="Allison H.C."/>
            <person name="Burton P."/>
            <person name="Vavrova-Anderson J."/>
            <person name="Brown R."/>
            <person name="Browne H."/>
            <person name="Corton N."/>
            <person name="Hauser H."/>
            <person name="Gamble J."/>
            <person name="Gilderthorp R."/>
            <person name="Marcello L."/>
            <person name="McQuillan J."/>
            <person name="Otto T.D."/>
            <person name="Quail M.A."/>
            <person name="Sanders M.J."/>
            <person name="van Tonder A."/>
            <person name="Ginger M.L."/>
            <person name="Field M.C."/>
            <person name="Barry J.D."/>
            <person name="Hertz-Fowler C."/>
            <person name="Berriman M."/>
        </authorList>
    </citation>
    <scope>NUCLEOTIDE SEQUENCE</scope>
    <source>
        <strain evidence="10">Y486</strain>
    </source>
</reference>
<dbReference type="PANTHER" id="PTHR47522:SF2">
    <property type="entry name" value="PROTEIN SALVADOR HOMOLOG 1"/>
    <property type="match status" value="1"/>
</dbReference>
<dbReference type="GO" id="GO:0008285">
    <property type="term" value="P:negative regulation of cell population proliferation"/>
    <property type="evidence" value="ECO:0007669"/>
    <property type="project" value="TreeGrafter"/>
</dbReference>
<dbReference type="InterPro" id="IPR036855">
    <property type="entry name" value="Znf_CCCH_sf"/>
</dbReference>
<dbReference type="InterPro" id="IPR001202">
    <property type="entry name" value="WW_dom"/>
</dbReference>
<dbReference type="GO" id="GO:0008270">
    <property type="term" value="F:zinc ion binding"/>
    <property type="evidence" value="ECO:0007669"/>
    <property type="project" value="UniProtKB-KW"/>
</dbReference>
<evidence type="ECO:0000259" key="9">
    <source>
        <dbReference type="PROSITE" id="PS50103"/>
    </source>
</evidence>
<dbReference type="VEuPathDB" id="TriTrypDB:TvY486_1115750"/>
<evidence type="ECO:0000256" key="7">
    <source>
        <dbReference type="SAM" id="MobiDB-lite"/>
    </source>
</evidence>
<keyword evidence="2 6" id="KW-0479">Metal-binding</keyword>
<dbReference type="PROSITE" id="PS50103">
    <property type="entry name" value="ZF_C3H1"/>
    <property type="match status" value="1"/>
</dbReference>
<evidence type="ECO:0000256" key="6">
    <source>
        <dbReference type="PROSITE-ProRule" id="PRU00723"/>
    </source>
</evidence>
<gene>
    <name evidence="10" type="ORF">TVY486_1115750</name>
</gene>
<accession>G0U908</accession>
<proteinExistence type="predicted"/>
<protein>
    <submittedName>
        <fullName evidence="10">Putative zinc finger protein 2</fullName>
    </submittedName>
</protein>
<sequence>MASHHRYDRPAPVPYGAMLPIGWQVAYSPEGEMYYIDHNTQTTHWQIPHEVLQRMNSAASYRGRARRGIDRTKLKTKMCMNIQNGGKCTWGENCAFAHNSSELATVPHGGANARAMDGNGYRNRNEQQPVGPVNGGRPDGAPSQ</sequence>
<dbReference type="AlphaFoldDB" id="G0U908"/>
<dbReference type="GO" id="GO:0005829">
    <property type="term" value="C:cytosol"/>
    <property type="evidence" value="ECO:0007669"/>
    <property type="project" value="TreeGrafter"/>
</dbReference>
<dbReference type="Gene3D" id="2.20.70.10">
    <property type="match status" value="1"/>
</dbReference>
<dbReference type="Gene3D" id="4.10.1000.10">
    <property type="entry name" value="Zinc finger, CCCH-type"/>
    <property type="match status" value="1"/>
</dbReference>
<dbReference type="InterPro" id="IPR030030">
    <property type="entry name" value="Sav"/>
</dbReference>
<keyword evidence="3" id="KW-0677">Repeat</keyword>
<dbReference type="InterPro" id="IPR041367">
    <property type="entry name" value="Znf-CCCH_4"/>
</dbReference>
<dbReference type="InterPro" id="IPR000571">
    <property type="entry name" value="Znf_CCCH"/>
</dbReference>
<dbReference type="PROSITE" id="PS50020">
    <property type="entry name" value="WW_DOMAIN_2"/>
    <property type="match status" value="1"/>
</dbReference>
<dbReference type="FunFam" id="2.20.70.10:FF:000035">
    <property type="entry name" value="Salvador homolog 1 (Drosophila)"/>
    <property type="match status" value="1"/>
</dbReference>
<dbReference type="PANTHER" id="PTHR47522">
    <property type="entry name" value="SALVADOR FAMILY WW DOMAIN-CONTAINING PROTEIN 1"/>
    <property type="match status" value="1"/>
</dbReference>
<dbReference type="SUPFAM" id="SSF90229">
    <property type="entry name" value="CCCH zinc finger"/>
    <property type="match status" value="1"/>
</dbReference>
<dbReference type="GO" id="GO:0051252">
    <property type="term" value="P:regulation of RNA metabolic process"/>
    <property type="evidence" value="ECO:0007669"/>
    <property type="project" value="UniProtKB-ARBA"/>
</dbReference>
<dbReference type="SUPFAM" id="SSF51045">
    <property type="entry name" value="WW domain"/>
    <property type="match status" value="1"/>
</dbReference>
<dbReference type="OMA" id="QMNSYAA"/>
<feature type="region of interest" description="Disordered" evidence="7">
    <location>
        <begin position="104"/>
        <end position="144"/>
    </location>
</feature>
<dbReference type="Pfam" id="PF00397">
    <property type="entry name" value="WW"/>
    <property type="match status" value="1"/>
</dbReference>
<dbReference type="GO" id="GO:0010468">
    <property type="term" value="P:regulation of gene expression"/>
    <property type="evidence" value="ECO:0007669"/>
    <property type="project" value="UniProtKB-ARBA"/>
</dbReference>
<name>G0U908_TRYVY</name>
<evidence type="ECO:0000256" key="3">
    <source>
        <dbReference type="ARBA" id="ARBA00022737"/>
    </source>
</evidence>
<keyword evidence="1" id="KW-0597">Phosphoprotein</keyword>
<keyword evidence="5 6" id="KW-0862">Zinc</keyword>
<feature type="zinc finger region" description="C3H1-type" evidence="6">
    <location>
        <begin position="73"/>
        <end position="101"/>
    </location>
</feature>
<feature type="domain" description="C3H1-type" evidence="9">
    <location>
        <begin position="73"/>
        <end position="101"/>
    </location>
</feature>
<evidence type="ECO:0000256" key="1">
    <source>
        <dbReference type="ARBA" id="ARBA00022553"/>
    </source>
</evidence>
<evidence type="ECO:0000256" key="5">
    <source>
        <dbReference type="ARBA" id="ARBA00022833"/>
    </source>
</evidence>
<dbReference type="GO" id="GO:0035329">
    <property type="term" value="P:hippo signaling"/>
    <property type="evidence" value="ECO:0007669"/>
    <property type="project" value="InterPro"/>
</dbReference>
<dbReference type="FunFam" id="4.10.1000.10:FF:000003">
    <property type="entry name" value="Zinc finger CCCH domain-containing protein"/>
    <property type="match status" value="1"/>
</dbReference>
<evidence type="ECO:0000313" key="10">
    <source>
        <dbReference type="EMBL" id="CCC54091.1"/>
    </source>
</evidence>
<dbReference type="CDD" id="cd00201">
    <property type="entry name" value="WW"/>
    <property type="match status" value="1"/>
</dbReference>
<evidence type="ECO:0000256" key="2">
    <source>
        <dbReference type="ARBA" id="ARBA00022723"/>
    </source>
</evidence>
<dbReference type="Pfam" id="PF18044">
    <property type="entry name" value="zf-CCCH_4"/>
    <property type="match status" value="1"/>
</dbReference>
<organism evidence="10">
    <name type="scientific">Trypanosoma vivax (strain Y486)</name>
    <dbReference type="NCBI Taxonomy" id="1055687"/>
    <lineage>
        <taxon>Eukaryota</taxon>
        <taxon>Discoba</taxon>
        <taxon>Euglenozoa</taxon>
        <taxon>Kinetoplastea</taxon>
        <taxon>Metakinetoplastina</taxon>
        <taxon>Trypanosomatida</taxon>
        <taxon>Trypanosomatidae</taxon>
        <taxon>Trypanosoma</taxon>
        <taxon>Duttonella</taxon>
    </lineage>
</organism>
<keyword evidence="4 6" id="KW-0863">Zinc-finger</keyword>
<feature type="domain" description="WW" evidence="8">
    <location>
        <begin position="17"/>
        <end position="50"/>
    </location>
</feature>
<dbReference type="SMART" id="SM00456">
    <property type="entry name" value="WW"/>
    <property type="match status" value="1"/>
</dbReference>